<evidence type="ECO:0000259" key="5">
    <source>
        <dbReference type="Pfam" id="PF06803"/>
    </source>
</evidence>
<gene>
    <name evidence="6" type="ORF">MNBD_GAMMA16-2105</name>
</gene>
<evidence type="ECO:0000256" key="3">
    <source>
        <dbReference type="ARBA" id="ARBA00022989"/>
    </source>
</evidence>
<sequence length="119" mass="13743">MNKLPQEIKTENYIEEYNEERYWDKLKLFAKTAGWEIVEKSLWLYYAAQRPETPMWAKTVIYSALGYFVLPTDLIPDMIPAVGFADDLGALTIAIASIAAYIDANVKTQAQQKLKDWFE</sequence>
<dbReference type="PIRSF" id="PIRSF031804">
    <property type="entry name" value="UCP031804"/>
    <property type="match status" value="1"/>
</dbReference>
<feature type="domain" description="DUF1232" evidence="5">
    <location>
        <begin position="57"/>
        <end position="92"/>
    </location>
</feature>
<protein>
    <recommendedName>
        <fullName evidence="5">DUF1232 domain-containing protein</fullName>
    </recommendedName>
</protein>
<keyword evidence="2" id="KW-0812">Transmembrane</keyword>
<dbReference type="GO" id="GO:0012505">
    <property type="term" value="C:endomembrane system"/>
    <property type="evidence" value="ECO:0007669"/>
    <property type="project" value="UniProtKB-SubCell"/>
</dbReference>
<organism evidence="6">
    <name type="scientific">hydrothermal vent metagenome</name>
    <dbReference type="NCBI Taxonomy" id="652676"/>
    <lineage>
        <taxon>unclassified sequences</taxon>
        <taxon>metagenomes</taxon>
        <taxon>ecological metagenomes</taxon>
    </lineage>
</organism>
<dbReference type="EMBL" id="UOFO01000010">
    <property type="protein sequence ID" value="VAW83580.1"/>
    <property type="molecule type" value="Genomic_DNA"/>
</dbReference>
<evidence type="ECO:0000256" key="2">
    <source>
        <dbReference type="ARBA" id="ARBA00022692"/>
    </source>
</evidence>
<reference evidence="6" key="1">
    <citation type="submission" date="2018-06" db="EMBL/GenBank/DDBJ databases">
        <authorList>
            <person name="Zhirakovskaya E."/>
        </authorList>
    </citation>
    <scope>NUCLEOTIDE SEQUENCE</scope>
</reference>
<evidence type="ECO:0000313" key="6">
    <source>
        <dbReference type="EMBL" id="VAW83580.1"/>
    </source>
</evidence>
<comment type="subcellular location">
    <subcellularLocation>
        <location evidence="1">Endomembrane system</location>
        <topology evidence="1">Multi-pass membrane protein</topology>
    </subcellularLocation>
</comment>
<dbReference type="Pfam" id="PF06803">
    <property type="entry name" value="DUF1232"/>
    <property type="match status" value="1"/>
</dbReference>
<keyword evidence="4" id="KW-0472">Membrane</keyword>
<dbReference type="AlphaFoldDB" id="A0A3B0Z3M0"/>
<name>A0A3B0Z3M0_9ZZZZ</name>
<evidence type="ECO:0000256" key="1">
    <source>
        <dbReference type="ARBA" id="ARBA00004127"/>
    </source>
</evidence>
<proteinExistence type="predicted"/>
<evidence type="ECO:0000256" key="4">
    <source>
        <dbReference type="ARBA" id="ARBA00023136"/>
    </source>
</evidence>
<accession>A0A3B0Z3M0</accession>
<keyword evidence="3" id="KW-1133">Transmembrane helix</keyword>
<dbReference type="InterPro" id="IPR016983">
    <property type="entry name" value="UCP031804"/>
</dbReference>
<dbReference type="InterPro" id="IPR010652">
    <property type="entry name" value="DUF1232"/>
</dbReference>